<evidence type="ECO:0000313" key="2">
    <source>
        <dbReference type="Proteomes" id="UP000257109"/>
    </source>
</evidence>
<organism evidence="1 2">
    <name type="scientific">Mucuna pruriens</name>
    <name type="common">Velvet bean</name>
    <name type="synonym">Dolichos pruriens</name>
    <dbReference type="NCBI Taxonomy" id="157652"/>
    <lineage>
        <taxon>Eukaryota</taxon>
        <taxon>Viridiplantae</taxon>
        <taxon>Streptophyta</taxon>
        <taxon>Embryophyta</taxon>
        <taxon>Tracheophyta</taxon>
        <taxon>Spermatophyta</taxon>
        <taxon>Magnoliopsida</taxon>
        <taxon>eudicotyledons</taxon>
        <taxon>Gunneridae</taxon>
        <taxon>Pentapetalae</taxon>
        <taxon>rosids</taxon>
        <taxon>fabids</taxon>
        <taxon>Fabales</taxon>
        <taxon>Fabaceae</taxon>
        <taxon>Papilionoideae</taxon>
        <taxon>50 kb inversion clade</taxon>
        <taxon>NPAAA clade</taxon>
        <taxon>indigoferoid/millettioid clade</taxon>
        <taxon>Phaseoleae</taxon>
        <taxon>Mucuna</taxon>
    </lineage>
</organism>
<sequence length="65" mass="7220">MGQDHLSGTCKKEEQGPTRCIKYDSSNDAIVSYLEENGNPHPKPLIIQYNLAPKPKVPFIIQVPA</sequence>
<dbReference type="EMBL" id="QJKJ01005746">
    <property type="protein sequence ID" value="RDX89192.1"/>
    <property type="molecule type" value="Genomic_DNA"/>
</dbReference>
<name>A0A371GF35_MUCPR</name>
<dbReference type="AlphaFoldDB" id="A0A371GF35"/>
<proteinExistence type="predicted"/>
<reference evidence="1" key="1">
    <citation type="submission" date="2018-05" db="EMBL/GenBank/DDBJ databases">
        <title>Draft genome of Mucuna pruriens seed.</title>
        <authorList>
            <person name="Nnadi N.E."/>
            <person name="Vos R."/>
            <person name="Hasami M.H."/>
            <person name="Devisetty U.K."/>
            <person name="Aguiy J.C."/>
        </authorList>
    </citation>
    <scope>NUCLEOTIDE SEQUENCE [LARGE SCALE GENOMIC DNA]</scope>
    <source>
        <strain evidence="1">JCA_2017</strain>
    </source>
</reference>
<protein>
    <submittedName>
        <fullName evidence="1">Uncharacterized protein</fullName>
    </submittedName>
</protein>
<gene>
    <name evidence="1" type="ORF">CR513_29127</name>
</gene>
<evidence type="ECO:0000313" key="1">
    <source>
        <dbReference type="EMBL" id="RDX89192.1"/>
    </source>
</evidence>
<comment type="caution">
    <text evidence="1">The sequence shown here is derived from an EMBL/GenBank/DDBJ whole genome shotgun (WGS) entry which is preliminary data.</text>
</comment>
<feature type="non-terminal residue" evidence="1">
    <location>
        <position position="1"/>
    </location>
</feature>
<accession>A0A371GF35</accession>
<dbReference type="Proteomes" id="UP000257109">
    <property type="component" value="Unassembled WGS sequence"/>
</dbReference>
<keyword evidence="2" id="KW-1185">Reference proteome</keyword>